<organism evidence="5 6">
    <name type="scientific">Phocaeicola massiliensis B84634 = Timone 84634 = DSM 17679 = JCM 13223</name>
    <dbReference type="NCBI Taxonomy" id="1121098"/>
    <lineage>
        <taxon>Bacteria</taxon>
        <taxon>Pseudomonadati</taxon>
        <taxon>Bacteroidota</taxon>
        <taxon>Bacteroidia</taxon>
        <taxon>Bacteroidales</taxon>
        <taxon>Bacteroidaceae</taxon>
        <taxon>Phocaeicola</taxon>
    </lineage>
</organism>
<dbReference type="Gene3D" id="3.90.220.20">
    <property type="entry name" value="DNA methylase specificity domains"/>
    <property type="match status" value="1"/>
</dbReference>
<dbReference type="Proteomes" id="UP000017831">
    <property type="component" value="Unassembled WGS sequence"/>
</dbReference>
<dbReference type="PANTHER" id="PTHR43140:SF1">
    <property type="entry name" value="TYPE I RESTRICTION ENZYME ECOKI SPECIFICITY SUBUNIT"/>
    <property type="match status" value="1"/>
</dbReference>
<dbReference type="GO" id="GO:0003677">
    <property type="term" value="F:DNA binding"/>
    <property type="evidence" value="ECO:0007669"/>
    <property type="project" value="UniProtKB-KW"/>
</dbReference>
<dbReference type="InterPro" id="IPR044946">
    <property type="entry name" value="Restrct_endonuc_typeI_TRD_sf"/>
</dbReference>
<dbReference type="RefSeq" id="WP_005939404.1">
    <property type="nucleotide sequence ID" value="NZ_KB890375.1"/>
</dbReference>
<comment type="caution">
    <text evidence="5">The sequence shown here is derived from an EMBL/GenBank/DDBJ whole genome shotgun (WGS) entry which is preliminary data.</text>
</comment>
<evidence type="ECO:0000313" key="5">
    <source>
        <dbReference type="EMBL" id="EOA55435.1"/>
    </source>
</evidence>
<protein>
    <recommendedName>
        <fullName evidence="4">Type I restriction modification DNA specificity domain-containing protein</fullName>
    </recommendedName>
</protein>
<evidence type="ECO:0000256" key="2">
    <source>
        <dbReference type="ARBA" id="ARBA00022747"/>
    </source>
</evidence>
<name>U6RG33_9BACT</name>
<dbReference type="InterPro" id="IPR051212">
    <property type="entry name" value="Type-I_RE_S_subunit"/>
</dbReference>
<evidence type="ECO:0000313" key="6">
    <source>
        <dbReference type="Proteomes" id="UP000017831"/>
    </source>
</evidence>
<dbReference type="eggNOG" id="COG0732">
    <property type="taxonomic scope" value="Bacteria"/>
</dbReference>
<keyword evidence="3" id="KW-0238">DNA-binding</keyword>
<dbReference type="SUPFAM" id="SSF116734">
    <property type="entry name" value="DNA methylase specificity domain"/>
    <property type="match status" value="1"/>
</dbReference>
<dbReference type="HOGENOM" id="CLU_021095_1_0_10"/>
<reference evidence="5 6" key="1">
    <citation type="submission" date="2013-04" db="EMBL/GenBank/DDBJ databases">
        <title>The Genome Sequence of Bacteroides massiliensis DSM 17679.</title>
        <authorList>
            <consortium name="The Broad Institute Genomics Platform"/>
            <person name="Earl A."/>
            <person name="Ward D."/>
            <person name="Feldgarden M."/>
            <person name="Gevers D."/>
            <person name="Martens E."/>
            <person name="Fenner L."/>
            <person name="Roux V."/>
            <person name="Mallet M.N."/>
            <person name="Raoult D."/>
            <person name="Walker B."/>
            <person name="Young S."/>
            <person name="Zeng Q."/>
            <person name="Gargeya S."/>
            <person name="Fitzgerald M."/>
            <person name="Haas B."/>
            <person name="Abouelleil A."/>
            <person name="Allen A.W."/>
            <person name="Alvarado L."/>
            <person name="Arachchi H.M."/>
            <person name="Berlin A.M."/>
            <person name="Chapman S.B."/>
            <person name="Gainer-Dewar J."/>
            <person name="Goldberg J."/>
            <person name="Griggs A."/>
            <person name="Gujja S."/>
            <person name="Hansen M."/>
            <person name="Howarth C."/>
            <person name="Imamovic A."/>
            <person name="Ireland A."/>
            <person name="Larimer J."/>
            <person name="McCowan C."/>
            <person name="Murphy C."/>
            <person name="Pearson M."/>
            <person name="Poon T.W."/>
            <person name="Priest M."/>
            <person name="Roberts A."/>
            <person name="Saif S."/>
            <person name="Shea T."/>
            <person name="Sisk P."/>
            <person name="Sykes S."/>
            <person name="Wortman J."/>
            <person name="Nusbaum C."/>
            <person name="Birren B."/>
        </authorList>
    </citation>
    <scope>NUCLEOTIDE SEQUENCE [LARGE SCALE GENOMIC DNA]</scope>
    <source>
        <strain evidence="6">B84634 / Timone 84634 / DSM 17679 / JCM 13223</strain>
    </source>
</reference>
<keyword evidence="6" id="KW-1185">Reference proteome</keyword>
<feature type="domain" description="Type I restriction modification DNA specificity" evidence="4">
    <location>
        <begin position="112"/>
        <end position="200"/>
    </location>
</feature>
<evidence type="ECO:0000259" key="4">
    <source>
        <dbReference type="Pfam" id="PF01420"/>
    </source>
</evidence>
<dbReference type="STRING" id="1121098.HMPREF1534_01608"/>
<dbReference type="OrthoDB" id="667970at2"/>
<dbReference type="InterPro" id="IPR000055">
    <property type="entry name" value="Restrct_endonuc_typeI_TRD"/>
</dbReference>
<dbReference type="Pfam" id="PF01420">
    <property type="entry name" value="Methylase_S"/>
    <property type="match status" value="1"/>
</dbReference>
<dbReference type="GeneID" id="60062409"/>
<dbReference type="PANTHER" id="PTHR43140">
    <property type="entry name" value="TYPE-1 RESTRICTION ENZYME ECOKI SPECIFICITY PROTEIN"/>
    <property type="match status" value="1"/>
</dbReference>
<dbReference type="AlphaFoldDB" id="U6RG33"/>
<evidence type="ECO:0000256" key="3">
    <source>
        <dbReference type="ARBA" id="ARBA00023125"/>
    </source>
</evidence>
<evidence type="ECO:0000256" key="1">
    <source>
        <dbReference type="ARBA" id="ARBA00010923"/>
    </source>
</evidence>
<dbReference type="GO" id="GO:0009307">
    <property type="term" value="P:DNA restriction-modification system"/>
    <property type="evidence" value="ECO:0007669"/>
    <property type="project" value="UniProtKB-KW"/>
</dbReference>
<gene>
    <name evidence="5" type="ORF">HMPREF1534_01608</name>
</gene>
<proteinExistence type="inferred from homology"/>
<accession>U6RG33</accession>
<comment type="similarity">
    <text evidence="1">Belongs to the type-I restriction system S methylase family.</text>
</comment>
<dbReference type="PATRIC" id="fig|1121098.3.peg.1637"/>
<sequence length="243" mass="27556">MFPQERERELFDSLKQSEIANVVTKGLNPNVRMKDSGIFWVPQIPSHWKTTKLKHILVKLYREKSEDAELLVCSNKGKVIKKGDTKMGLVADNNDIYQGVCKGDLLIHGMDTWHGAIAISDYDGMCTPVVHVCDSNQNKKFVAFYLQFMALSKVFKLISNGVRQNTSDFRSWDKVGAIPIMLPPLEEQQAIVDYIEAKLSKIDSCMADLQTEIDYLKEFKQRLISDVVTGQICVAKPQKGEQQ</sequence>
<dbReference type="EMBL" id="AQHY01000020">
    <property type="protein sequence ID" value="EOA55435.1"/>
    <property type="molecule type" value="Genomic_DNA"/>
</dbReference>
<keyword evidence="2" id="KW-0680">Restriction system</keyword>